<dbReference type="InterPro" id="IPR020471">
    <property type="entry name" value="AKR"/>
</dbReference>
<dbReference type="CDD" id="cd19071">
    <property type="entry name" value="AKR_AKR1-5-like"/>
    <property type="match status" value="1"/>
</dbReference>
<dbReference type="PROSITE" id="PS00063">
    <property type="entry name" value="ALDOKETO_REDUCTASE_3"/>
    <property type="match status" value="1"/>
</dbReference>
<sequence length="288" mass="31901">MANIPQVTLKDGKTIPAVGYGLYKVTGEECMACVTAALGAGYRHFDSASFYQNEEAVGAALEAAAVPREELFITTKVWNDCAGYEEAQKSVRRSVAALKCGYADLVLVHWPHPGHGETYRALEDLVDEGLIKSVGLSNYTEEDYTELRKTLRIEPVVNQIEVNPLLYRKEEIEYFQGEGIVVQAYKPLRRGAALESAEIAGIAEKHGVTPAQVCLRWGLQHDLVILPKTSTPARMPQNLDVFGFEIDAEDMAFLDGLTDAATVENWASHLIERRNQDLGAYVTRPRED</sequence>
<dbReference type="GO" id="GO:0016616">
    <property type="term" value="F:oxidoreductase activity, acting on the CH-OH group of donors, NAD or NADP as acceptor"/>
    <property type="evidence" value="ECO:0007669"/>
    <property type="project" value="UniProtKB-ARBA"/>
</dbReference>
<organism evidence="8">
    <name type="scientific">Phaeomonas parva</name>
    <dbReference type="NCBI Taxonomy" id="124430"/>
    <lineage>
        <taxon>Eukaryota</taxon>
        <taxon>Sar</taxon>
        <taxon>Stramenopiles</taxon>
        <taxon>Ochrophyta</taxon>
        <taxon>Pinguiophyceae</taxon>
        <taxon>Pinguiochrysidales</taxon>
        <taxon>Pinguiochrysidaceae</taxon>
        <taxon>Phaeomonas</taxon>
    </lineage>
</organism>
<evidence type="ECO:0000256" key="4">
    <source>
        <dbReference type="PIRSR" id="PIRSR000097-1"/>
    </source>
</evidence>
<gene>
    <name evidence="8" type="ORF">PPAR1163_LOCUS21947</name>
</gene>
<evidence type="ECO:0000256" key="5">
    <source>
        <dbReference type="PIRSR" id="PIRSR000097-2"/>
    </source>
</evidence>
<evidence type="ECO:0000256" key="6">
    <source>
        <dbReference type="PIRSR" id="PIRSR000097-3"/>
    </source>
</evidence>
<reference evidence="8" key="1">
    <citation type="submission" date="2021-01" db="EMBL/GenBank/DDBJ databases">
        <authorList>
            <person name="Corre E."/>
            <person name="Pelletier E."/>
            <person name="Niang G."/>
            <person name="Scheremetjew M."/>
            <person name="Finn R."/>
            <person name="Kale V."/>
            <person name="Holt S."/>
            <person name="Cochrane G."/>
            <person name="Meng A."/>
            <person name="Brown T."/>
            <person name="Cohen L."/>
        </authorList>
    </citation>
    <scope>NUCLEOTIDE SEQUENCE</scope>
    <source>
        <strain evidence="8">CCMP2877</strain>
    </source>
</reference>
<evidence type="ECO:0000256" key="3">
    <source>
        <dbReference type="ARBA" id="ARBA00023002"/>
    </source>
</evidence>
<protein>
    <recommendedName>
        <fullName evidence="7">NADP-dependent oxidoreductase domain-containing protein</fullName>
    </recommendedName>
</protein>
<feature type="active site" description="Proton donor" evidence="4">
    <location>
        <position position="51"/>
    </location>
</feature>
<keyword evidence="2" id="KW-0521">NADP</keyword>
<dbReference type="AlphaFoldDB" id="A0A7S1UC08"/>
<dbReference type="InterPro" id="IPR036812">
    <property type="entry name" value="NAD(P)_OxRdtase_dom_sf"/>
</dbReference>
<dbReference type="EMBL" id="HBGJ01034606">
    <property type="protein sequence ID" value="CAD9263562.1"/>
    <property type="molecule type" value="Transcribed_RNA"/>
</dbReference>
<evidence type="ECO:0000259" key="7">
    <source>
        <dbReference type="Pfam" id="PF00248"/>
    </source>
</evidence>
<dbReference type="PIRSF" id="PIRSF000097">
    <property type="entry name" value="AKR"/>
    <property type="match status" value="1"/>
</dbReference>
<accession>A0A7S1UC08</accession>
<dbReference type="PRINTS" id="PR00069">
    <property type="entry name" value="ALDKETRDTASE"/>
</dbReference>
<name>A0A7S1UC08_9STRA</name>
<dbReference type="Pfam" id="PF00248">
    <property type="entry name" value="Aldo_ket_red"/>
    <property type="match status" value="1"/>
</dbReference>
<feature type="site" description="Lowers pKa of active site Tyr" evidence="6">
    <location>
        <position position="76"/>
    </location>
</feature>
<evidence type="ECO:0000313" key="8">
    <source>
        <dbReference type="EMBL" id="CAD9263562.1"/>
    </source>
</evidence>
<dbReference type="FunFam" id="3.20.20.100:FF:000015">
    <property type="entry name" value="Oxidoreductase, aldo/keto reductase family"/>
    <property type="match status" value="1"/>
</dbReference>
<dbReference type="PROSITE" id="PS00062">
    <property type="entry name" value="ALDOKETO_REDUCTASE_2"/>
    <property type="match status" value="1"/>
</dbReference>
<dbReference type="Gene3D" id="3.20.20.100">
    <property type="entry name" value="NADP-dependent oxidoreductase domain"/>
    <property type="match status" value="1"/>
</dbReference>
<comment type="similarity">
    <text evidence="1">Belongs to the aldo/keto reductase family.</text>
</comment>
<dbReference type="PANTHER" id="PTHR43827">
    <property type="entry name" value="2,5-DIKETO-D-GLUCONIC ACID REDUCTASE"/>
    <property type="match status" value="1"/>
</dbReference>
<dbReference type="InterPro" id="IPR023210">
    <property type="entry name" value="NADP_OxRdtase_dom"/>
</dbReference>
<feature type="domain" description="NADP-dependent oxidoreductase" evidence="7">
    <location>
        <begin position="25"/>
        <end position="257"/>
    </location>
</feature>
<dbReference type="SUPFAM" id="SSF51430">
    <property type="entry name" value="NAD(P)-linked oxidoreductase"/>
    <property type="match status" value="1"/>
</dbReference>
<keyword evidence="3" id="KW-0560">Oxidoreductase</keyword>
<dbReference type="InterPro" id="IPR018170">
    <property type="entry name" value="Aldo/ket_reductase_CS"/>
</dbReference>
<evidence type="ECO:0000256" key="1">
    <source>
        <dbReference type="ARBA" id="ARBA00007905"/>
    </source>
</evidence>
<evidence type="ECO:0000256" key="2">
    <source>
        <dbReference type="ARBA" id="ARBA00022857"/>
    </source>
</evidence>
<dbReference type="PANTHER" id="PTHR43827:SF3">
    <property type="entry name" value="NADP-DEPENDENT OXIDOREDUCTASE DOMAIN-CONTAINING PROTEIN"/>
    <property type="match status" value="1"/>
</dbReference>
<dbReference type="PROSITE" id="PS00798">
    <property type="entry name" value="ALDOKETO_REDUCTASE_1"/>
    <property type="match status" value="1"/>
</dbReference>
<feature type="binding site" evidence="5">
    <location>
        <position position="109"/>
    </location>
    <ligand>
        <name>substrate</name>
    </ligand>
</feature>
<proteinExistence type="inferred from homology"/>